<evidence type="ECO:0000256" key="3">
    <source>
        <dbReference type="ARBA" id="ARBA00022630"/>
    </source>
</evidence>
<dbReference type="Proteomes" id="UP000190559">
    <property type="component" value="Unassembled WGS sequence"/>
</dbReference>
<dbReference type="InterPro" id="IPR050627">
    <property type="entry name" value="Nitroreductase/BluB"/>
</dbReference>
<dbReference type="InterPro" id="IPR000415">
    <property type="entry name" value="Nitroreductase-like"/>
</dbReference>
<sequence>MNIVSHAKRRHSTKAFDPTRKVPAEVIAELRELVRLSPSSVNSQPWHFVVAASDHARARVAKAAQGRFTYNEPKILNASHVFVLCARHAFDDSHLSTLLSQEDQDGRFINTDARSAQRNSRQSYVDLHRYDLKDAQHWIEKQVYLALGTLLLGAATFGVDACPMEGFDAKVLDEELGLRPRGFTGIVLVGLGYSGDGDFNKALPKSRLQTDVVFSDL</sequence>
<organism evidence="9 10">
    <name type="scientific">Xanthomonas axonopodis pv. melhusii</name>
    <dbReference type="NCBI Taxonomy" id="487834"/>
    <lineage>
        <taxon>Bacteria</taxon>
        <taxon>Pseudomonadati</taxon>
        <taxon>Pseudomonadota</taxon>
        <taxon>Gammaproteobacteria</taxon>
        <taxon>Lysobacterales</taxon>
        <taxon>Lysobacteraceae</taxon>
        <taxon>Xanthomonas</taxon>
    </lineage>
</organism>
<keyword evidence="3" id="KW-0285">Flavoprotein</keyword>
<evidence type="ECO:0000259" key="8">
    <source>
        <dbReference type="Pfam" id="PF00881"/>
    </source>
</evidence>
<dbReference type="GO" id="GO:0046256">
    <property type="term" value="P:2,4,6-trinitrotoluene catabolic process"/>
    <property type="evidence" value="ECO:0007669"/>
    <property type="project" value="TreeGrafter"/>
</dbReference>
<evidence type="ECO:0000313" key="10">
    <source>
        <dbReference type="Proteomes" id="UP000190559"/>
    </source>
</evidence>
<keyword evidence="5" id="KW-0521">NADP</keyword>
<gene>
    <name evidence="9" type="ORF">Xmlh_16030</name>
</gene>
<feature type="domain" description="Nitroreductase" evidence="8">
    <location>
        <begin position="8"/>
        <end position="190"/>
    </location>
</feature>
<dbReference type="NCBIfam" id="NF008275">
    <property type="entry name" value="PRK11053.1"/>
    <property type="match status" value="1"/>
</dbReference>
<comment type="similarity">
    <text evidence="2">Belongs to the nitroreductase family.</text>
</comment>
<evidence type="ECO:0000256" key="2">
    <source>
        <dbReference type="ARBA" id="ARBA00007118"/>
    </source>
</evidence>
<dbReference type="Gene3D" id="3.40.109.10">
    <property type="entry name" value="NADH Oxidase"/>
    <property type="match status" value="1"/>
</dbReference>
<dbReference type="GO" id="GO:0046857">
    <property type="term" value="F:oxidoreductase activity, acting on other nitrogenous compounds as donors, with NAD or NADP as acceptor"/>
    <property type="evidence" value="ECO:0007669"/>
    <property type="project" value="TreeGrafter"/>
</dbReference>
<dbReference type="InterPro" id="IPR029479">
    <property type="entry name" value="Nitroreductase"/>
</dbReference>
<dbReference type="SUPFAM" id="SSF55469">
    <property type="entry name" value="FMN-dependent nitroreductase-like"/>
    <property type="match status" value="1"/>
</dbReference>
<keyword evidence="6" id="KW-0560">Oxidoreductase</keyword>
<evidence type="ECO:0000313" key="9">
    <source>
        <dbReference type="EMBL" id="OOW67819.1"/>
    </source>
</evidence>
<dbReference type="Pfam" id="PF00881">
    <property type="entry name" value="Nitroreductase"/>
    <property type="match status" value="1"/>
</dbReference>
<comment type="caution">
    <text evidence="9">The sequence shown here is derived from an EMBL/GenBank/DDBJ whole genome shotgun (WGS) entry which is preliminary data.</text>
</comment>
<protein>
    <submittedName>
        <fullName evidence="9">NAD(P)H-dependent oxidoreductase</fullName>
    </submittedName>
</protein>
<accession>A0A1T1NWQ7</accession>
<dbReference type="PANTHER" id="PTHR23026:SF125">
    <property type="entry name" value="OXYGEN-INSENSITIVE NAD(P)H NITROREDUCTASE"/>
    <property type="match status" value="1"/>
</dbReference>
<dbReference type="RefSeq" id="WP_078564567.1">
    <property type="nucleotide sequence ID" value="NZ_LOJW01000034.1"/>
</dbReference>
<evidence type="ECO:0000256" key="1">
    <source>
        <dbReference type="ARBA" id="ARBA00001917"/>
    </source>
</evidence>
<evidence type="ECO:0000256" key="6">
    <source>
        <dbReference type="ARBA" id="ARBA00023002"/>
    </source>
</evidence>
<comment type="cofactor">
    <cofactor evidence="1">
        <name>FMN</name>
        <dbReference type="ChEBI" id="CHEBI:58210"/>
    </cofactor>
</comment>
<proteinExistence type="inferred from homology"/>
<dbReference type="CDD" id="cd02149">
    <property type="entry name" value="NfsB-like"/>
    <property type="match status" value="1"/>
</dbReference>
<dbReference type="InterPro" id="IPR033878">
    <property type="entry name" value="NfsB-like"/>
</dbReference>
<evidence type="ECO:0000256" key="5">
    <source>
        <dbReference type="ARBA" id="ARBA00022857"/>
    </source>
</evidence>
<keyword evidence="7" id="KW-0520">NAD</keyword>
<reference evidence="9 10" key="1">
    <citation type="submission" date="2015-12" db="EMBL/GenBank/DDBJ databases">
        <authorList>
            <person name="Shamseldin A."/>
            <person name="Moawad H."/>
            <person name="Abd El-Rahim W.M."/>
            <person name="Sadowsky M.J."/>
        </authorList>
    </citation>
    <scope>NUCLEOTIDE SEQUENCE [LARGE SCALE GENOMIC DNA]</scope>
    <source>
        <strain evidence="9 10">LMG9050</strain>
    </source>
</reference>
<dbReference type="AlphaFoldDB" id="A0A1T1NWQ7"/>
<dbReference type="EMBL" id="LOJW01000034">
    <property type="protein sequence ID" value="OOW67819.1"/>
    <property type="molecule type" value="Genomic_DNA"/>
</dbReference>
<name>A0A1T1NWQ7_9XANT</name>
<evidence type="ECO:0000256" key="4">
    <source>
        <dbReference type="ARBA" id="ARBA00022643"/>
    </source>
</evidence>
<dbReference type="PANTHER" id="PTHR23026">
    <property type="entry name" value="NADPH NITROREDUCTASE"/>
    <property type="match status" value="1"/>
</dbReference>
<dbReference type="GO" id="GO:0005829">
    <property type="term" value="C:cytosol"/>
    <property type="evidence" value="ECO:0007669"/>
    <property type="project" value="TreeGrafter"/>
</dbReference>
<keyword evidence="4" id="KW-0288">FMN</keyword>
<evidence type="ECO:0000256" key="7">
    <source>
        <dbReference type="ARBA" id="ARBA00023027"/>
    </source>
</evidence>